<sequence length="114" mass="13520">MSARLMKKVLNEQHHLQQHVSEEEEEEEEEENDSEPITRSSINPFDLLNDQDSEPENQVFKKPHLVHFDSNFDFVKHYPVYPFEVFMHHEIGLARFCKSAFVSANRSERNNYGI</sequence>
<name>A0AAQ3PBU3_VIGMU</name>
<dbReference type="EMBL" id="CP144700">
    <property type="protein sequence ID" value="WVZ24921.1"/>
    <property type="molecule type" value="Genomic_DNA"/>
</dbReference>
<evidence type="ECO:0000256" key="1">
    <source>
        <dbReference type="SAM" id="MobiDB-lite"/>
    </source>
</evidence>
<evidence type="ECO:0000313" key="3">
    <source>
        <dbReference type="Proteomes" id="UP001374535"/>
    </source>
</evidence>
<dbReference type="Proteomes" id="UP001374535">
    <property type="component" value="Chromosome 1"/>
</dbReference>
<evidence type="ECO:0000313" key="2">
    <source>
        <dbReference type="EMBL" id="WVZ24921.1"/>
    </source>
</evidence>
<organism evidence="2 3">
    <name type="scientific">Vigna mungo</name>
    <name type="common">Black gram</name>
    <name type="synonym">Phaseolus mungo</name>
    <dbReference type="NCBI Taxonomy" id="3915"/>
    <lineage>
        <taxon>Eukaryota</taxon>
        <taxon>Viridiplantae</taxon>
        <taxon>Streptophyta</taxon>
        <taxon>Embryophyta</taxon>
        <taxon>Tracheophyta</taxon>
        <taxon>Spermatophyta</taxon>
        <taxon>Magnoliopsida</taxon>
        <taxon>eudicotyledons</taxon>
        <taxon>Gunneridae</taxon>
        <taxon>Pentapetalae</taxon>
        <taxon>rosids</taxon>
        <taxon>fabids</taxon>
        <taxon>Fabales</taxon>
        <taxon>Fabaceae</taxon>
        <taxon>Papilionoideae</taxon>
        <taxon>50 kb inversion clade</taxon>
        <taxon>NPAAA clade</taxon>
        <taxon>indigoferoid/millettioid clade</taxon>
        <taxon>Phaseoleae</taxon>
        <taxon>Vigna</taxon>
    </lineage>
</organism>
<proteinExistence type="predicted"/>
<protein>
    <submittedName>
        <fullName evidence="2">Uncharacterized protein</fullName>
    </submittedName>
</protein>
<dbReference type="AlphaFoldDB" id="A0AAQ3PBU3"/>
<gene>
    <name evidence="2" type="ORF">V8G54_003465</name>
</gene>
<accession>A0AAQ3PBU3</accession>
<keyword evidence="3" id="KW-1185">Reference proteome</keyword>
<feature type="region of interest" description="Disordered" evidence="1">
    <location>
        <begin position="1"/>
        <end position="54"/>
    </location>
</feature>
<reference evidence="2 3" key="1">
    <citation type="journal article" date="2023" name="Life. Sci Alliance">
        <title>Evolutionary insights into 3D genome organization and epigenetic landscape of Vigna mungo.</title>
        <authorList>
            <person name="Junaid A."/>
            <person name="Singh B."/>
            <person name="Bhatia S."/>
        </authorList>
    </citation>
    <scope>NUCLEOTIDE SEQUENCE [LARGE SCALE GENOMIC DNA]</scope>
    <source>
        <strain evidence="2">Urdbean</strain>
    </source>
</reference>
<feature type="compositionally biased region" description="Acidic residues" evidence="1">
    <location>
        <begin position="22"/>
        <end position="34"/>
    </location>
</feature>